<sequence length="160" mass="18147">MENGFLVVPLVAVFLQQLIAGSRAISIPDVRFNFNAQTDRDCQFKFRFTKSDIIELVRLFRLPDPVITANRYRASAVEATCIMLNRLAWPHRLGTMTQTFGRSREALSGIANYVMQHVYDTFGHLLIWDDQRLNSAWMERCAAAVYAKGAPLATCIGFID</sequence>
<keyword evidence="3" id="KW-1185">Reference proteome</keyword>
<dbReference type="Proteomes" id="UP000243579">
    <property type="component" value="Unassembled WGS sequence"/>
</dbReference>
<name>A0A1V9YKP9_ACHHY</name>
<feature type="chain" id="PRO_5013343047" description="Secreted protein" evidence="1">
    <location>
        <begin position="25"/>
        <end position="160"/>
    </location>
</feature>
<dbReference type="AlphaFoldDB" id="A0A1V9YKP9"/>
<dbReference type="PANTHER" id="PTHR34615">
    <property type="entry name" value="PX DOMAIN-CONTAINING PROTEIN"/>
    <property type="match status" value="1"/>
</dbReference>
<dbReference type="STRING" id="1202772.A0A1V9YKP9"/>
<evidence type="ECO:0000313" key="2">
    <source>
        <dbReference type="EMBL" id="OQR86303.1"/>
    </source>
</evidence>
<feature type="signal peptide" evidence="1">
    <location>
        <begin position="1"/>
        <end position="24"/>
    </location>
</feature>
<accession>A0A1V9YKP9</accession>
<evidence type="ECO:0008006" key="4">
    <source>
        <dbReference type="Google" id="ProtNLM"/>
    </source>
</evidence>
<proteinExistence type="predicted"/>
<gene>
    <name evidence="2" type="ORF">ACHHYP_10698</name>
</gene>
<organism evidence="2 3">
    <name type="scientific">Achlya hypogyna</name>
    <name type="common">Oomycete</name>
    <name type="synonym">Protoachlya hypogyna</name>
    <dbReference type="NCBI Taxonomy" id="1202772"/>
    <lineage>
        <taxon>Eukaryota</taxon>
        <taxon>Sar</taxon>
        <taxon>Stramenopiles</taxon>
        <taxon>Oomycota</taxon>
        <taxon>Saprolegniomycetes</taxon>
        <taxon>Saprolegniales</taxon>
        <taxon>Achlyaceae</taxon>
        <taxon>Achlya</taxon>
    </lineage>
</organism>
<evidence type="ECO:0000256" key="1">
    <source>
        <dbReference type="SAM" id="SignalP"/>
    </source>
</evidence>
<protein>
    <recommendedName>
        <fullName evidence="4">Secreted protein</fullName>
    </recommendedName>
</protein>
<dbReference type="PANTHER" id="PTHR34615:SF1">
    <property type="entry name" value="PX DOMAIN-CONTAINING PROTEIN"/>
    <property type="match status" value="1"/>
</dbReference>
<reference evidence="2 3" key="1">
    <citation type="journal article" date="2014" name="Genome Biol. Evol.">
        <title>The secreted proteins of Achlya hypogyna and Thraustotheca clavata identify the ancestral oomycete secretome and reveal gene acquisitions by horizontal gene transfer.</title>
        <authorList>
            <person name="Misner I."/>
            <person name="Blouin N."/>
            <person name="Leonard G."/>
            <person name="Richards T.A."/>
            <person name="Lane C.E."/>
        </authorList>
    </citation>
    <scope>NUCLEOTIDE SEQUENCE [LARGE SCALE GENOMIC DNA]</scope>
    <source>
        <strain evidence="2 3">ATCC 48635</strain>
    </source>
</reference>
<comment type="caution">
    <text evidence="2">The sequence shown here is derived from an EMBL/GenBank/DDBJ whole genome shotgun (WGS) entry which is preliminary data.</text>
</comment>
<dbReference type="EMBL" id="JNBR01001518">
    <property type="protein sequence ID" value="OQR86303.1"/>
    <property type="molecule type" value="Genomic_DNA"/>
</dbReference>
<evidence type="ECO:0000313" key="3">
    <source>
        <dbReference type="Proteomes" id="UP000243579"/>
    </source>
</evidence>
<dbReference type="OrthoDB" id="71298at2759"/>
<keyword evidence="1" id="KW-0732">Signal</keyword>